<dbReference type="EMBL" id="BGZK01000065">
    <property type="protein sequence ID" value="GBP14617.1"/>
    <property type="molecule type" value="Genomic_DNA"/>
</dbReference>
<accession>A0A4C1TMF0</accession>
<organism evidence="1 2">
    <name type="scientific">Eumeta variegata</name>
    <name type="common">Bagworm moth</name>
    <name type="synonym">Eumeta japonica</name>
    <dbReference type="NCBI Taxonomy" id="151549"/>
    <lineage>
        <taxon>Eukaryota</taxon>
        <taxon>Metazoa</taxon>
        <taxon>Ecdysozoa</taxon>
        <taxon>Arthropoda</taxon>
        <taxon>Hexapoda</taxon>
        <taxon>Insecta</taxon>
        <taxon>Pterygota</taxon>
        <taxon>Neoptera</taxon>
        <taxon>Endopterygota</taxon>
        <taxon>Lepidoptera</taxon>
        <taxon>Glossata</taxon>
        <taxon>Ditrysia</taxon>
        <taxon>Tineoidea</taxon>
        <taxon>Psychidae</taxon>
        <taxon>Oiketicinae</taxon>
        <taxon>Eumeta</taxon>
    </lineage>
</organism>
<keyword evidence="2" id="KW-1185">Reference proteome</keyword>
<protein>
    <submittedName>
        <fullName evidence="1">Uncharacterized protein</fullName>
    </submittedName>
</protein>
<comment type="caution">
    <text evidence="1">The sequence shown here is derived from an EMBL/GenBank/DDBJ whole genome shotgun (WGS) entry which is preliminary data.</text>
</comment>
<sequence>MIRNPSCESPNCTWRDGNRNKVPESKLKAGMRLELTNDFILDDFRKITQRAKRSMIIVSIVIAAYRPWAGRPRPDNAIMRYATRGQHHVSARGRRHLVFNGVITHEATSQRTHKAVRTRPVKLDTAVNRPPYITAAAAGARVAR</sequence>
<reference evidence="1 2" key="1">
    <citation type="journal article" date="2019" name="Commun. Biol.">
        <title>The bagworm genome reveals a unique fibroin gene that provides high tensile strength.</title>
        <authorList>
            <person name="Kono N."/>
            <person name="Nakamura H."/>
            <person name="Ohtoshi R."/>
            <person name="Tomita M."/>
            <person name="Numata K."/>
            <person name="Arakawa K."/>
        </authorList>
    </citation>
    <scope>NUCLEOTIDE SEQUENCE [LARGE SCALE GENOMIC DNA]</scope>
</reference>
<dbReference type="Proteomes" id="UP000299102">
    <property type="component" value="Unassembled WGS sequence"/>
</dbReference>
<gene>
    <name evidence="1" type="ORF">EVAR_93489_1</name>
</gene>
<proteinExistence type="predicted"/>
<evidence type="ECO:0000313" key="2">
    <source>
        <dbReference type="Proteomes" id="UP000299102"/>
    </source>
</evidence>
<name>A0A4C1TMF0_EUMVA</name>
<evidence type="ECO:0000313" key="1">
    <source>
        <dbReference type="EMBL" id="GBP14617.1"/>
    </source>
</evidence>
<dbReference type="AlphaFoldDB" id="A0A4C1TMF0"/>